<feature type="signal peptide" evidence="2">
    <location>
        <begin position="1"/>
        <end position="16"/>
    </location>
</feature>
<gene>
    <name evidence="3" type="primary">P0571D04.119</name>
</gene>
<dbReference type="Proteomes" id="UP000000763">
    <property type="component" value="Chromosome 7"/>
</dbReference>
<dbReference type="EMBL" id="AP004315">
    <property type="protein sequence ID" value="BAC65928.1"/>
    <property type="molecule type" value="Genomic_DNA"/>
</dbReference>
<feature type="region of interest" description="Disordered" evidence="1">
    <location>
        <begin position="109"/>
        <end position="167"/>
    </location>
</feature>
<keyword evidence="2" id="KW-0732">Signal</keyword>
<organism evidence="3 4">
    <name type="scientific">Oryza sativa subsp. japonica</name>
    <name type="common">Rice</name>
    <dbReference type="NCBI Taxonomy" id="39947"/>
    <lineage>
        <taxon>Eukaryota</taxon>
        <taxon>Viridiplantae</taxon>
        <taxon>Streptophyta</taxon>
        <taxon>Embryophyta</taxon>
        <taxon>Tracheophyta</taxon>
        <taxon>Spermatophyta</taxon>
        <taxon>Magnoliopsida</taxon>
        <taxon>Liliopsida</taxon>
        <taxon>Poales</taxon>
        <taxon>Poaceae</taxon>
        <taxon>BOP clade</taxon>
        <taxon>Oryzoideae</taxon>
        <taxon>Oryzeae</taxon>
        <taxon>Oryzinae</taxon>
        <taxon>Oryza</taxon>
        <taxon>Oryza sativa</taxon>
    </lineage>
</organism>
<sequence length="300" mass="32499">MTVLVLQALIYYAVECYGPREGTVISNVSPAQSLPQSLGLPLEIREVEGEMWEQDEGGGYKSATANGWWGDRPWPTGRRGGVRRWPPEEKEMRLGLRDEQRLVGWTGEWEGRRGGAGSRWGDGAPGQAATGREKGRRDGWRSMGRTTNERQPAGRRGGARDDLGGTLPASVTAITSSIHRDEEMDVVDDAAKAAGREKRGTPMSFSPLIRSVPGKELLQRAKAAASGCGSPTPLHLLPADYCALPLLPVGRRSSHHPPRRQLPISLPLVATPSPLAAGSRPSFRHPSCRPPRQPPLIPAP</sequence>
<evidence type="ECO:0000313" key="3">
    <source>
        <dbReference type="EMBL" id="BAC65928.1"/>
    </source>
</evidence>
<accession>Q84RV0</accession>
<evidence type="ECO:0000256" key="1">
    <source>
        <dbReference type="SAM" id="MobiDB-lite"/>
    </source>
</evidence>
<reference evidence="4" key="1">
    <citation type="journal article" date="2005" name="Nature">
        <title>The map-based sequence of the rice genome.</title>
        <authorList>
            <consortium name="International rice genome sequencing project (IRGSP)"/>
            <person name="Matsumoto T."/>
            <person name="Wu J."/>
            <person name="Kanamori H."/>
            <person name="Katayose Y."/>
            <person name="Fujisawa M."/>
            <person name="Namiki N."/>
            <person name="Mizuno H."/>
            <person name="Yamamoto K."/>
            <person name="Antonio B.A."/>
            <person name="Baba T."/>
            <person name="Sakata K."/>
            <person name="Nagamura Y."/>
            <person name="Aoki H."/>
            <person name="Arikawa K."/>
            <person name="Arita K."/>
            <person name="Bito T."/>
            <person name="Chiden Y."/>
            <person name="Fujitsuka N."/>
            <person name="Fukunaka R."/>
            <person name="Hamada M."/>
            <person name="Harada C."/>
            <person name="Hayashi A."/>
            <person name="Hijishita S."/>
            <person name="Honda M."/>
            <person name="Hosokawa S."/>
            <person name="Ichikawa Y."/>
            <person name="Idonuma A."/>
            <person name="Iijima M."/>
            <person name="Ikeda M."/>
            <person name="Ikeno M."/>
            <person name="Ito K."/>
            <person name="Ito S."/>
            <person name="Ito T."/>
            <person name="Ito Y."/>
            <person name="Ito Y."/>
            <person name="Iwabuchi A."/>
            <person name="Kamiya K."/>
            <person name="Karasawa W."/>
            <person name="Kurita K."/>
            <person name="Katagiri S."/>
            <person name="Kikuta A."/>
            <person name="Kobayashi H."/>
            <person name="Kobayashi N."/>
            <person name="Machita K."/>
            <person name="Maehara T."/>
            <person name="Masukawa M."/>
            <person name="Mizubayashi T."/>
            <person name="Mukai Y."/>
            <person name="Nagasaki H."/>
            <person name="Nagata Y."/>
            <person name="Naito S."/>
            <person name="Nakashima M."/>
            <person name="Nakama Y."/>
            <person name="Nakamichi Y."/>
            <person name="Nakamura M."/>
            <person name="Meguro A."/>
            <person name="Negishi M."/>
            <person name="Ohta I."/>
            <person name="Ohta T."/>
            <person name="Okamoto M."/>
            <person name="Ono N."/>
            <person name="Saji S."/>
            <person name="Sakaguchi M."/>
            <person name="Sakai K."/>
            <person name="Shibata M."/>
            <person name="Shimokawa T."/>
            <person name="Song J."/>
            <person name="Takazaki Y."/>
            <person name="Terasawa K."/>
            <person name="Tsugane M."/>
            <person name="Tsuji K."/>
            <person name="Ueda S."/>
            <person name="Waki K."/>
            <person name="Yamagata H."/>
            <person name="Yamamoto M."/>
            <person name="Yamamoto S."/>
            <person name="Yamane H."/>
            <person name="Yoshiki S."/>
            <person name="Yoshihara R."/>
            <person name="Yukawa K."/>
            <person name="Zhong H."/>
            <person name="Yano M."/>
            <person name="Yuan Q."/>
            <person name="Ouyang S."/>
            <person name="Liu J."/>
            <person name="Jones K.M."/>
            <person name="Gansberger K."/>
            <person name="Moffat K."/>
            <person name="Hill J."/>
            <person name="Bera J."/>
            <person name="Fadrosh D."/>
            <person name="Jin S."/>
            <person name="Johri S."/>
            <person name="Kim M."/>
            <person name="Overton L."/>
            <person name="Reardon M."/>
            <person name="Tsitrin T."/>
            <person name="Vuong H."/>
            <person name="Weaver B."/>
            <person name="Ciecko A."/>
            <person name="Tallon L."/>
            <person name="Jackson J."/>
            <person name="Pai G."/>
            <person name="Aken S.V."/>
            <person name="Utterback T."/>
            <person name="Reidmuller S."/>
            <person name="Feldblyum T."/>
            <person name="Hsiao J."/>
            <person name="Zismann V."/>
            <person name="Iobst S."/>
            <person name="de Vazeille A.R."/>
            <person name="Buell C.R."/>
            <person name="Ying K."/>
            <person name="Li Y."/>
            <person name="Lu T."/>
            <person name="Huang Y."/>
            <person name="Zhao Q."/>
            <person name="Feng Q."/>
            <person name="Zhang L."/>
            <person name="Zhu J."/>
            <person name="Weng Q."/>
            <person name="Mu J."/>
            <person name="Lu Y."/>
            <person name="Fan D."/>
            <person name="Liu Y."/>
            <person name="Guan J."/>
            <person name="Zhang Y."/>
            <person name="Yu S."/>
            <person name="Liu X."/>
            <person name="Zhang Y."/>
            <person name="Hong G."/>
            <person name="Han B."/>
            <person name="Choisne N."/>
            <person name="Demange N."/>
            <person name="Orjeda G."/>
            <person name="Samain S."/>
            <person name="Cattolico L."/>
            <person name="Pelletier E."/>
            <person name="Couloux A."/>
            <person name="Segurens B."/>
            <person name="Wincker P."/>
            <person name="D'Hont A."/>
            <person name="Scarpelli C."/>
            <person name="Weissenbach J."/>
            <person name="Salanoubat M."/>
            <person name="Quetier F."/>
            <person name="Yu Y."/>
            <person name="Kim H.R."/>
            <person name="Rambo T."/>
            <person name="Currie J."/>
            <person name="Collura K."/>
            <person name="Luo M."/>
            <person name="Yang T."/>
            <person name="Ammiraju J.S.S."/>
            <person name="Engler F."/>
            <person name="Soderlund C."/>
            <person name="Wing R.A."/>
            <person name="Palmer L.E."/>
            <person name="de la Bastide M."/>
            <person name="Spiegel L."/>
            <person name="Nascimento L."/>
            <person name="Zutavern T."/>
            <person name="O'Shaughnessy A."/>
            <person name="Dike S."/>
            <person name="Dedhia N."/>
            <person name="Preston R."/>
            <person name="Balija V."/>
            <person name="McCombie W.R."/>
            <person name="Chow T."/>
            <person name="Chen H."/>
            <person name="Chung M."/>
            <person name="Chen C."/>
            <person name="Shaw J."/>
            <person name="Wu H."/>
            <person name="Hsiao K."/>
            <person name="Chao Y."/>
            <person name="Chu M."/>
            <person name="Cheng C."/>
            <person name="Hour A."/>
            <person name="Lee P."/>
            <person name="Lin S."/>
            <person name="Lin Y."/>
            <person name="Liou J."/>
            <person name="Liu S."/>
            <person name="Hsing Y."/>
            <person name="Raghuvanshi S."/>
            <person name="Mohanty A."/>
            <person name="Bharti A.K."/>
            <person name="Gaur A."/>
            <person name="Gupta V."/>
            <person name="Kumar D."/>
            <person name="Ravi V."/>
            <person name="Vij S."/>
            <person name="Kapur A."/>
            <person name="Khurana P."/>
            <person name="Khurana P."/>
            <person name="Khurana J.P."/>
            <person name="Tyagi A.K."/>
            <person name="Gaikwad K."/>
            <person name="Singh A."/>
            <person name="Dalal V."/>
            <person name="Srivastava S."/>
            <person name="Dixit A."/>
            <person name="Pal A.K."/>
            <person name="Ghazi I.A."/>
            <person name="Yadav M."/>
            <person name="Pandit A."/>
            <person name="Bhargava A."/>
            <person name="Sureshbabu K."/>
            <person name="Batra K."/>
            <person name="Sharma T.R."/>
            <person name="Mohapatra T."/>
            <person name="Singh N.K."/>
            <person name="Messing J."/>
            <person name="Nelson A.B."/>
            <person name="Fuks G."/>
            <person name="Kavchok S."/>
            <person name="Keizer G."/>
            <person name="Linton E."/>
            <person name="Llaca V."/>
            <person name="Song R."/>
            <person name="Tanyolac B."/>
            <person name="Young S."/>
            <person name="Ho-Il K."/>
            <person name="Hahn J.H."/>
            <person name="Sangsakoo G."/>
            <person name="Vanavichit A."/>
            <person name="de Mattos Luiz.A.T."/>
            <person name="Zimmer P.D."/>
            <person name="Malone G."/>
            <person name="Dellagostin O."/>
            <person name="de Oliveira A.C."/>
            <person name="Bevan M."/>
            <person name="Bancroft I."/>
            <person name="Minx P."/>
            <person name="Cordum H."/>
            <person name="Wilson R."/>
            <person name="Cheng Z."/>
            <person name="Jin W."/>
            <person name="Jiang J."/>
            <person name="Leong S.A."/>
            <person name="Iwama H."/>
            <person name="Gojobori T."/>
            <person name="Itoh T."/>
            <person name="Niimura Y."/>
            <person name="Fujii Y."/>
            <person name="Habara T."/>
            <person name="Sakai H."/>
            <person name="Sato Y."/>
            <person name="Wilson G."/>
            <person name="Kumar K."/>
            <person name="McCouch S."/>
            <person name="Juretic N."/>
            <person name="Hoen D."/>
            <person name="Wright S."/>
            <person name="Bruskiewich R."/>
            <person name="Bureau T."/>
            <person name="Miyao A."/>
            <person name="Hirochika H."/>
            <person name="Nishikawa T."/>
            <person name="Kadowaki K."/>
            <person name="Sugiura M."/>
            <person name="Burr B."/>
            <person name="Sasaki T."/>
        </authorList>
    </citation>
    <scope>NUCLEOTIDE SEQUENCE [LARGE SCALE GENOMIC DNA]</scope>
    <source>
        <strain evidence="4">cv. Nipponbare</strain>
    </source>
</reference>
<evidence type="ECO:0000256" key="2">
    <source>
        <dbReference type="SAM" id="SignalP"/>
    </source>
</evidence>
<feature type="region of interest" description="Disordered" evidence="1">
    <location>
        <begin position="252"/>
        <end position="300"/>
    </location>
</feature>
<proteinExistence type="predicted"/>
<feature type="region of interest" description="Disordered" evidence="1">
    <location>
        <begin position="52"/>
        <end position="74"/>
    </location>
</feature>
<feature type="compositionally biased region" description="Basic and acidic residues" evidence="1">
    <location>
        <begin position="131"/>
        <end position="140"/>
    </location>
</feature>
<feature type="compositionally biased region" description="Gly residues" evidence="1">
    <location>
        <begin position="114"/>
        <end position="124"/>
    </location>
</feature>
<reference evidence="4" key="2">
    <citation type="journal article" date="2008" name="Nucleic Acids Res.">
        <title>The rice annotation project database (RAP-DB): 2008 update.</title>
        <authorList>
            <consortium name="The rice annotation project (RAP)"/>
        </authorList>
    </citation>
    <scope>GENOME REANNOTATION</scope>
    <source>
        <strain evidence="4">cv. Nipponbare</strain>
    </source>
</reference>
<feature type="compositionally biased region" description="Pro residues" evidence="1">
    <location>
        <begin position="288"/>
        <end position="300"/>
    </location>
</feature>
<evidence type="ECO:0000313" key="4">
    <source>
        <dbReference type="Proteomes" id="UP000000763"/>
    </source>
</evidence>
<protein>
    <submittedName>
        <fullName evidence="3">Uncharacterized protein</fullName>
    </submittedName>
</protein>
<name>Q84RV0_ORYSJ</name>
<feature type="chain" id="PRO_5004298720" evidence="2">
    <location>
        <begin position="17"/>
        <end position="300"/>
    </location>
</feature>
<dbReference type="AlphaFoldDB" id="Q84RV0"/>